<feature type="transmembrane region" description="Helical" evidence="7">
    <location>
        <begin position="239"/>
        <end position="258"/>
    </location>
</feature>
<evidence type="ECO:0000256" key="1">
    <source>
        <dbReference type="ARBA" id="ARBA00004141"/>
    </source>
</evidence>
<feature type="region of interest" description="Disordered" evidence="8">
    <location>
        <begin position="1"/>
        <end position="21"/>
    </location>
</feature>
<proteinExistence type="inferred from homology"/>
<evidence type="ECO:0000256" key="3">
    <source>
        <dbReference type="ARBA" id="ARBA00022448"/>
    </source>
</evidence>
<dbReference type="GO" id="GO:0005381">
    <property type="term" value="F:iron ion transmembrane transporter activity"/>
    <property type="evidence" value="ECO:0007669"/>
    <property type="project" value="UniProtKB-UniRule"/>
</dbReference>
<dbReference type="PANTHER" id="PTHR11660:SF57">
    <property type="entry name" value="SOLUTE CARRIER FAMILY 40 MEMBER"/>
    <property type="match status" value="1"/>
</dbReference>
<feature type="transmembrane region" description="Helical" evidence="7">
    <location>
        <begin position="365"/>
        <end position="384"/>
    </location>
</feature>
<keyword evidence="10" id="KW-1185">Reference proteome</keyword>
<gene>
    <name evidence="9" type="ORF">DICPUDRAFT_34300</name>
</gene>
<reference evidence="10" key="1">
    <citation type="journal article" date="2011" name="Genome Biol.">
        <title>Comparative genomics of the social amoebae Dictyostelium discoideum and Dictyostelium purpureum.</title>
        <authorList>
            <consortium name="US DOE Joint Genome Institute (JGI-PGF)"/>
            <person name="Sucgang R."/>
            <person name="Kuo A."/>
            <person name="Tian X."/>
            <person name="Salerno W."/>
            <person name="Parikh A."/>
            <person name="Feasley C.L."/>
            <person name="Dalin E."/>
            <person name="Tu H."/>
            <person name="Huang E."/>
            <person name="Barry K."/>
            <person name="Lindquist E."/>
            <person name="Shapiro H."/>
            <person name="Bruce D."/>
            <person name="Schmutz J."/>
            <person name="Salamov A."/>
            <person name="Fey P."/>
            <person name="Gaudet P."/>
            <person name="Anjard C."/>
            <person name="Babu M.M."/>
            <person name="Basu S."/>
            <person name="Bushmanova Y."/>
            <person name="van der Wel H."/>
            <person name="Katoh-Kurasawa M."/>
            <person name="Dinh C."/>
            <person name="Coutinho P.M."/>
            <person name="Saito T."/>
            <person name="Elias M."/>
            <person name="Schaap P."/>
            <person name="Kay R.R."/>
            <person name="Henrissat B."/>
            <person name="Eichinger L."/>
            <person name="Rivero F."/>
            <person name="Putnam N.H."/>
            <person name="West C.M."/>
            <person name="Loomis W.F."/>
            <person name="Chisholm R.L."/>
            <person name="Shaulsky G."/>
            <person name="Strassmann J.E."/>
            <person name="Queller D.C."/>
            <person name="Kuspa A."/>
            <person name="Grigoriev I.V."/>
        </authorList>
    </citation>
    <scope>NUCLEOTIDE SEQUENCE [LARGE SCALE GENOMIC DNA]</scope>
    <source>
        <strain evidence="10">QSDP1</strain>
    </source>
</reference>
<evidence type="ECO:0000256" key="2">
    <source>
        <dbReference type="ARBA" id="ARBA00006279"/>
    </source>
</evidence>
<evidence type="ECO:0000256" key="8">
    <source>
        <dbReference type="SAM" id="MobiDB-lite"/>
    </source>
</evidence>
<dbReference type="RefSeq" id="XP_003288570.1">
    <property type="nucleotide sequence ID" value="XM_003288522.1"/>
</dbReference>
<comment type="similarity">
    <text evidence="2 7">Belongs to the ferroportin (FP) (TC 2.A.100) family. SLC40A subfamily.</text>
</comment>
<dbReference type="AlphaFoldDB" id="F0ZMD0"/>
<feature type="transmembrane region" description="Helical" evidence="7">
    <location>
        <begin position="327"/>
        <end position="345"/>
    </location>
</feature>
<dbReference type="Pfam" id="PF06963">
    <property type="entry name" value="FPN1"/>
    <property type="match status" value="1"/>
</dbReference>
<evidence type="ECO:0000256" key="4">
    <source>
        <dbReference type="ARBA" id="ARBA00022692"/>
    </source>
</evidence>
<dbReference type="CDD" id="cd17480">
    <property type="entry name" value="MFS_SLC40A1_like"/>
    <property type="match status" value="1"/>
</dbReference>
<feature type="transmembrane region" description="Helical" evidence="7">
    <location>
        <begin position="119"/>
        <end position="142"/>
    </location>
</feature>
<dbReference type="STRING" id="5786.F0ZMD0"/>
<feature type="transmembrane region" description="Helical" evidence="7">
    <location>
        <begin position="86"/>
        <end position="107"/>
    </location>
</feature>
<keyword evidence="6 7" id="KW-0472">Membrane</keyword>
<evidence type="ECO:0000313" key="9">
    <source>
        <dbReference type="EMBL" id="EGC34878.1"/>
    </source>
</evidence>
<feature type="transmembrane region" description="Helical" evidence="7">
    <location>
        <begin position="456"/>
        <end position="479"/>
    </location>
</feature>
<name>F0ZMD0_DICPU</name>
<evidence type="ECO:0000256" key="5">
    <source>
        <dbReference type="ARBA" id="ARBA00022989"/>
    </source>
</evidence>
<dbReference type="SUPFAM" id="SSF103473">
    <property type="entry name" value="MFS general substrate transporter"/>
    <property type="match status" value="1"/>
</dbReference>
<keyword evidence="3 7" id="KW-0813">Transport</keyword>
<dbReference type="EMBL" id="GL871079">
    <property type="protein sequence ID" value="EGC34878.1"/>
    <property type="molecule type" value="Genomic_DNA"/>
</dbReference>
<dbReference type="OMA" id="VAMGHVM"/>
<evidence type="ECO:0000256" key="7">
    <source>
        <dbReference type="RuleBase" id="RU365065"/>
    </source>
</evidence>
<dbReference type="InterPro" id="IPR009716">
    <property type="entry name" value="Ferroportin-1"/>
</dbReference>
<dbReference type="PANTHER" id="PTHR11660">
    <property type="entry name" value="SOLUTE CARRIER FAMILY 40 MEMBER"/>
    <property type="match status" value="1"/>
</dbReference>
<comment type="caution">
    <text evidence="7">Lacks conserved residue(s) required for the propagation of feature annotation.</text>
</comment>
<dbReference type="VEuPathDB" id="AmoebaDB:DICPUDRAFT_34300"/>
<feature type="transmembrane region" description="Helical" evidence="7">
    <location>
        <begin position="167"/>
        <end position="187"/>
    </location>
</feature>
<dbReference type="eggNOG" id="KOG2601">
    <property type="taxonomic scope" value="Eukaryota"/>
</dbReference>
<feature type="transmembrane region" description="Helical" evidence="7">
    <location>
        <begin position="396"/>
        <end position="416"/>
    </location>
</feature>
<comment type="function">
    <text evidence="7">May be involved in iron transport and iron homeostasis.</text>
</comment>
<dbReference type="InterPro" id="IPR036259">
    <property type="entry name" value="MFS_trans_sf"/>
</dbReference>
<keyword evidence="4 7" id="KW-0812">Transmembrane</keyword>
<keyword evidence="7" id="KW-0406">Ion transport</keyword>
<keyword evidence="5 7" id="KW-1133">Transmembrane helix</keyword>
<evidence type="ECO:0000256" key="6">
    <source>
        <dbReference type="ARBA" id="ARBA00023136"/>
    </source>
</evidence>
<dbReference type="OrthoDB" id="648861at2759"/>
<evidence type="ECO:0000313" key="10">
    <source>
        <dbReference type="Proteomes" id="UP000001064"/>
    </source>
</evidence>
<dbReference type="KEGG" id="dpp:DICPUDRAFT_34300"/>
<protein>
    <recommendedName>
        <fullName evidence="7">Solute carrier family 40 member</fullName>
    </recommendedName>
</protein>
<comment type="subcellular location">
    <subcellularLocation>
        <location evidence="1 7">Membrane</location>
        <topology evidence="1 7">Multi-pass membrane protein</topology>
    </subcellularLocation>
</comment>
<dbReference type="FunCoup" id="F0ZMD0">
    <property type="interactions" value="4"/>
</dbReference>
<organism evidence="9 10">
    <name type="scientific">Dictyostelium purpureum</name>
    <name type="common">Slime mold</name>
    <dbReference type="NCBI Taxonomy" id="5786"/>
    <lineage>
        <taxon>Eukaryota</taxon>
        <taxon>Amoebozoa</taxon>
        <taxon>Evosea</taxon>
        <taxon>Eumycetozoa</taxon>
        <taxon>Dictyostelia</taxon>
        <taxon>Dictyosteliales</taxon>
        <taxon>Dictyosteliaceae</taxon>
        <taxon>Dictyostelium</taxon>
    </lineage>
</organism>
<dbReference type="GeneID" id="10502005"/>
<dbReference type="Gene3D" id="1.20.1250.20">
    <property type="entry name" value="MFS general substrate transporter like domains"/>
    <property type="match status" value="1"/>
</dbReference>
<dbReference type="Proteomes" id="UP000001064">
    <property type="component" value="Unassembled WGS sequence"/>
</dbReference>
<dbReference type="InParanoid" id="F0ZMD0"/>
<accession>F0ZMD0</accession>
<feature type="transmembrane region" description="Helical" evidence="7">
    <location>
        <begin position="485"/>
        <end position="506"/>
    </location>
</feature>
<sequence length="512" mass="57369">MIKLLSGDGYSGEDEYDSPELNSKSDIIDIQTEGGISETLGSKMTEEQEESLSYYIMLSHFITRMGDRGWEFIVPLFLIFLSPKSLIPVSLFGLSTTLVRIFFGTTIGNMADKYKKLQIIKLGVTGQAVSIGSSCIFLYLLFKINNASLESQKENGTNVLFDDNTSVTLFCLLLFSSALHSLSGQLMDISVERKWTPSFIKHDTVLTRVNTRMRQIDLSTEVLAPFLAGLITNRENPNSFLLIGLFNFVSFFPQYILLKIVYDKVSPLGLKVDDKSQIDFTDGLDLSNITTEFKDLRNKSLKEIVLGEWNPLTNIIVGWRLFYQQNVFLIMVAYILLWFTVLSPHDSILTAYLSNNGYSDPELGLFRGLGAVFGLGSTLLFGRVVKLLGNITNAALGYILEEGILVLLAGFFFSSISDTKYVFMLSIIFSRCGLYGFELTEIHFVQRQVPDNIRGVVSGVESSLCSLATLSVFVVSIIINSIDQFYILVWGSILFVNLGWISIVLWRIKNKV</sequence>
<dbReference type="GO" id="GO:0016020">
    <property type="term" value="C:membrane"/>
    <property type="evidence" value="ECO:0007669"/>
    <property type="project" value="UniProtKB-SubCell"/>
</dbReference>